<evidence type="ECO:0000256" key="1">
    <source>
        <dbReference type="SAM" id="Coils"/>
    </source>
</evidence>
<reference evidence="2 3" key="1">
    <citation type="journal article" date="2016" name="Nat. Commun.">
        <title>Thousands of microbial genomes shed light on interconnected biogeochemical processes in an aquifer system.</title>
        <authorList>
            <person name="Anantharaman K."/>
            <person name="Brown C.T."/>
            <person name="Hug L.A."/>
            <person name="Sharon I."/>
            <person name="Castelle C.J."/>
            <person name="Probst A.J."/>
            <person name="Thomas B.C."/>
            <person name="Singh A."/>
            <person name="Wilkins M.J."/>
            <person name="Karaoz U."/>
            <person name="Brodie E.L."/>
            <person name="Williams K.H."/>
            <person name="Hubbard S.S."/>
            <person name="Banfield J.F."/>
        </authorList>
    </citation>
    <scope>NUCLEOTIDE SEQUENCE [LARGE SCALE GENOMIC DNA]</scope>
</reference>
<evidence type="ECO:0000313" key="3">
    <source>
        <dbReference type="Proteomes" id="UP000178170"/>
    </source>
</evidence>
<sequence>MSDMKEIHAKLQAALAQRRQKIVEEIIQWLQAAQEAQATYDRAMADVKEVEKLLSILRQNGGDSDSNLCQEAERELAIRRAEMEPVLHDIRTMKSEAHQAVDRLVALGGDPKTVEVPGNVQEVYRVLLHNHRASAPKPVASSASSGSQVNNLGDAMERARGIQVAGNGLAKVS</sequence>
<gene>
    <name evidence="2" type="ORF">A2843_01975</name>
</gene>
<feature type="coiled-coil region" evidence="1">
    <location>
        <begin position="33"/>
        <end position="60"/>
    </location>
</feature>
<dbReference type="AlphaFoldDB" id="A0A1G2QTX9"/>
<dbReference type="Proteomes" id="UP000178170">
    <property type="component" value="Unassembled WGS sequence"/>
</dbReference>
<accession>A0A1G2QTX9</accession>
<organism evidence="2 3">
    <name type="scientific">Candidatus Wildermuthbacteria bacterium RIFCSPHIGHO2_01_FULL_48_27b</name>
    <dbReference type="NCBI Taxonomy" id="1802447"/>
    <lineage>
        <taxon>Bacteria</taxon>
        <taxon>Candidatus Wildermuthiibacteriota</taxon>
    </lineage>
</organism>
<comment type="caution">
    <text evidence="2">The sequence shown here is derived from an EMBL/GenBank/DDBJ whole genome shotgun (WGS) entry which is preliminary data.</text>
</comment>
<protein>
    <submittedName>
        <fullName evidence="2">Uncharacterized protein</fullName>
    </submittedName>
</protein>
<evidence type="ECO:0000313" key="2">
    <source>
        <dbReference type="EMBL" id="OHA64060.1"/>
    </source>
</evidence>
<keyword evidence="1" id="KW-0175">Coiled coil</keyword>
<dbReference type="EMBL" id="MHTS01000022">
    <property type="protein sequence ID" value="OHA64060.1"/>
    <property type="molecule type" value="Genomic_DNA"/>
</dbReference>
<proteinExistence type="predicted"/>
<name>A0A1G2QTX9_9BACT</name>